<dbReference type="RefSeq" id="WP_137327767.1">
    <property type="nucleotide sequence ID" value="NZ_CP040058.1"/>
</dbReference>
<dbReference type="InterPro" id="IPR011257">
    <property type="entry name" value="DNA_glycosylase"/>
</dbReference>
<evidence type="ECO:0000256" key="2">
    <source>
        <dbReference type="ARBA" id="ARBA00010817"/>
    </source>
</evidence>
<dbReference type="OrthoDB" id="9785929at2"/>
<dbReference type="GO" id="GO:0005737">
    <property type="term" value="C:cytoplasm"/>
    <property type="evidence" value="ECO:0007669"/>
    <property type="project" value="TreeGrafter"/>
</dbReference>
<evidence type="ECO:0000256" key="3">
    <source>
        <dbReference type="ARBA" id="ARBA00012000"/>
    </source>
</evidence>
<proteinExistence type="inferred from homology"/>
<keyword evidence="5" id="KW-0234">DNA repair</keyword>
<dbReference type="Pfam" id="PF00730">
    <property type="entry name" value="HhH-GPD"/>
    <property type="match status" value="1"/>
</dbReference>
<keyword evidence="7" id="KW-0378">Hydrolase</keyword>
<dbReference type="GO" id="GO:0008725">
    <property type="term" value="F:DNA-3-methyladenine glycosylase activity"/>
    <property type="evidence" value="ECO:0007669"/>
    <property type="project" value="TreeGrafter"/>
</dbReference>
<accession>A0A4P8IEN2</accession>
<comment type="catalytic activity">
    <reaction evidence="1">
        <text>Hydrolysis of alkylated DNA, releasing 3-methyladenine, 3-methylguanine, 7-methylguanine and 7-methyladenine.</text>
        <dbReference type="EC" id="3.2.2.21"/>
    </reaction>
</comment>
<feature type="domain" description="HhH-GPD" evidence="6">
    <location>
        <begin position="48"/>
        <end position="199"/>
    </location>
</feature>
<dbReference type="EMBL" id="CP040058">
    <property type="protein sequence ID" value="QCP34194.1"/>
    <property type="molecule type" value="Genomic_DNA"/>
</dbReference>
<dbReference type="PANTHER" id="PTHR43003:SF5">
    <property type="entry name" value="DNA-3-METHYLADENINE GLYCOSYLASE"/>
    <property type="match status" value="1"/>
</dbReference>
<dbReference type="GO" id="GO:0032993">
    <property type="term" value="C:protein-DNA complex"/>
    <property type="evidence" value="ECO:0007669"/>
    <property type="project" value="TreeGrafter"/>
</dbReference>
<evidence type="ECO:0000313" key="7">
    <source>
        <dbReference type="EMBL" id="QCP34194.1"/>
    </source>
</evidence>
<evidence type="ECO:0000256" key="1">
    <source>
        <dbReference type="ARBA" id="ARBA00000086"/>
    </source>
</evidence>
<dbReference type="Gene3D" id="1.10.1670.40">
    <property type="match status" value="1"/>
</dbReference>
<keyword evidence="7" id="KW-0326">Glycosidase</keyword>
<dbReference type="SMART" id="SM00478">
    <property type="entry name" value="ENDO3c"/>
    <property type="match status" value="1"/>
</dbReference>
<dbReference type="EC" id="3.2.2.21" evidence="3"/>
<dbReference type="GO" id="GO:0032131">
    <property type="term" value="F:alkylated DNA binding"/>
    <property type="evidence" value="ECO:0007669"/>
    <property type="project" value="TreeGrafter"/>
</dbReference>
<dbReference type="SUPFAM" id="SSF48150">
    <property type="entry name" value="DNA-glycosylase"/>
    <property type="match status" value="1"/>
</dbReference>
<dbReference type="GO" id="GO:0006307">
    <property type="term" value="P:DNA alkylation repair"/>
    <property type="evidence" value="ECO:0007669"/>
    <property type="project" value="TreeGrafter"/>
</dbReference>
<dbReference type="InterPro" id="IPR051912">
    <property type="entry name" value="Alkylbase_DNA_Glycosylase/TA"/>
</dbReference>
<evidence type="ECO:0000259" key="6">
    <source>
        <dbReference type="SMART" id="SM00478"/>
    </source>
</evidence>
<dbReference type="GO" id="GO:0043916">
    <property type="term" value="F:DNA-7-methylguanine glycosylase activity"/>
    <property type="evidence" value="ECO:0007669"/>
    <property type="project" value="TreeGrafter"/>
</dbReference>
<name>A0A4P8IEN2_9FIRM</name>
<dbReference type="Gene3D" id="1.10.340.30">
    <property type="entry name" value="Hypothetical protein, domain 2"/>
    <property type="match status" value="1"/>
</dbReference>
<comment type="similarity">
    <text evidence="2">Belongs to the alkylbase DNA glycosidase AlkA family.</text>
</comment>
<dbReference type="FunFam" id="1.10.340.30:FF:000004">
    <property type="entry name" value="DNA-3-methyladenine glycosylase II"/>
    <property type="match status" value="1"/>
</dbReference>
<dbReference type="InterPro" id="IPR003265">
    <property type="entry name" value="HhH-GPD_domain"/>
</dbReference>
<protein>
    <recommendedName>
        <fullName evidence="3">DNA-3-methyladenine glycosylase II</fullName>
        <ecNumber evidence="3">3.2.2.21</ecNumber>
    </recommendedName>
</protein>
<dbReference type="Proteomes" id="UP000298653">
    <property type="component" value="Chromosome"/>
</dbReference>
<dbReference type="GO" id="GO:0006285">
    <property type="term" value="P:base-excision repair, AP site formation"/>
    <property type="evidence" value="ECO:0007669"/>
    <property type="project" value="TreeGrafter"/>
</dbReference>
<evidence type="ECO:0000256" key="4">
    <source>
        <dbReference type="ARBA" id="ARBA00022763"/>
    </source>
</evidence>
<dbReference type="KEGG" id="arf:AR1Y2_0740"/>
<keyword evidence="4" id="KW-0227">DNA damage</keyword>
<sequence length="214" mass="24170">MAYFIYGEKEINHLKARDPVLGQAIDRIGMIKREVHTELFAALVNSIVGQQISTKAQVTVWNRMKEGLLEVTPQKVGQCTKEELQSFGISFRKAAYIKTAAERVLNGSLDLRGLSEAEDEQVKQELTKLPGVGVWTAEMLMTFSMQRPDIVSYSDLAIQRGMRMLYHHRAITPKLFQKYARRYSPCGTVASLYLWAVAGGAIPEMKDYAPKKKK</sequence>
<evidence type="ECO:0000256" key="5">
    <source>
        <dbReference type="ARBA" id="ARBA00023204"/>
    </source>
</evidence>
<reference evidence="7 8" key="1">
    <citation type="submission" date="2019-05" db="EMBL/GenBank/DDBJ databases">
        <title>Complete genome sequencing of Anaerostipes rhamnosivorans.</title>
        <authorList>
            <person name="Bui T.P.N."/>
            <person name="de Vos W.M."/>
        </authorList>
    </citation>
    <scope>NUCLEOTIDE SEQUENCE [LARGE SCALE GENOMIC DNA]</scope>
    <source>
        <strain evidence="7 8">1y2</strain>
    </source>
</reference>
<dbReference type="CDD" id="cd00056">
    <property type="entry name" value="ENDO3c"/>
    <property type="match status" value="1"/>
</dbReference>
<dbReference type="AlphaFoldDB" id="A0A4P8IEN2"/>
<evidence type="ECO:0000313" key="8">
    <source>
        <dbReference type="Proteomes" id="UP000298653"/>
    </source>
</evidence>
<organism evidence="7 8">
    <name type="scientific">Anaerostipes rhamnosivorans</name>
    <dbReference type="NCBI Taxonomy" id="1229621"/>
    <lineage>
        <taxon>Bacteria</taxon>
        <taxon>Bacillati</taxon>
        <taxon>Bacillota</taxon>
        <taxon>Clostridia</taxon>
        <taxon>Lachnospirales</taxon>
        <taxon>Lachnospiraceae</taxon>
        <taxon>Anaerostipes</taxon>
    </lineage>
</organism>
<gene>
    <name evidence="7" type="ORF">AR1Y2_0740</name>
</gene>
<dbReference type="PANTHER" id="PTHR43003">
    <property type="entry name" value="DNA-3-METHYLADENINE GLYCOSYLASE"/>
    <property type="match status" value="1"/>
</dbReference>
<keyword evidence="8" id="KW-1185">Reference proteome</keyword>